<evidence type="ECO:0000313" key="4">
    <source>
        <dbReference type="EMBL" id="RHW27625.1"/>
    </source>
</evidence>
<feature type="region of interest" description="Disordered" evidence="2">
    <location>
        <begin position="1"/>
        <end position="20"/>
    </location>
</feature>
<evidence type="ECO:0000313" key="5">
    <source>
        <dbReference type="Proteomes" id="UP000283644"/>
    </source>
</evidence>
<feature type="coiled-coil region" evidence="1">
    <location>
        <begin position="191"/>
        <end position="225"/>
    </location>
</feature>
<dbReference type="InterPro" id="IPR011055">
    <property type="entry name" value="Dup_hybrid_motif"/>
</dbReference>
<feature type="domain" description="M23ase beta-sheet core" evidence="3">
    <location>
        <begin position="331"/>
        <end position="429"/>
    </location>
</feature>
<protein>
    <recommendedName>
        <fullName evidence="3">M23ase beta-sheet core domain-containing protein</fullName>
    </recommendedName>
</protein>
<accession>A0A417Y4V1</accession>
<dbReference type="Gene3D" id="1.20.120.330">
    <property type="entry name" value="Nucleotidyltransferases domain 2"/>
    <property type="match status" value="1"/>
</dbReference>
<dbReference type="PANTHER" id="PTHR21666:SF286">
    <property type="entry name" value="LIPOPROTEIN NLPD"/>
    <property type="match status" value="1"/>
</dbReference>
<name>A0A417Y4V1_9ACTN</name>
<gene>
    <name evidence="4" type="ORF">D0Z08_08065</name>
</gene>
<dbReference type="SUPFAM" id="SSF51261">
    <property type="entry name" value="Duplicated hybrid motif"/>
    <property type="match status" value="1"/>
</dbReference>
<sequence>MRSFPGAPSDCPAPRPLRPSRSQRVAALVVGAVAIGSFAVPNAFADDDEKKLRHEQEQVENQIDRAHDELEHASRAVASTTRRLERANARLDGARKHLQRVRADLWDARAERRWLARRLVRAEARLDRVAAELRAARAEVDAQRELVRNTVLGMETQGNADLAVMDAITSSGSIQELQIAQTAGTMILGREDQALADYQAAEEELADWKDEVRGARDAVARQKEAARQNLLTIRGLFADAHDTRAQVARLVVRSRHARRAAVRARQHDRAALERLKNREARIRRQILALTNDNPGPSYNGSTDGLLQMPVAGPVTSPFGWRTHPIYGYWGLHDGTDFGAGCGAALWAGESGTVINTYYDQVYGNRLYLSVGSVNGANLTLVYNHLSSYNVSEGARVGRGDVVGYVGSTGWSTGCHLHFTVLRNGSPVDPMNYL</sequence>
<proteinExistence type="predicted"/>
<keyword evidence="5" id="KW-1185">Reference proteome</keyword>
<keyword evidence="1" id="KW-0175">Coiled coil</keyword>
<dbReference type="EMBL" id="QXGH01000012">
    <property type="protein sequence ID" value="RHW27625.1"/>
    <property type="molecule type" value="Genomic_DNA"/>
</dbReference>
<dbReference type="PANTHER" id="PTHR21666">
    <property type="entry name" value="PEPTIDASE-RELATED"/>
    <property type="match status" value="1"/>
</dbReference>
<dbReference type="Gene3D" id="2.70.70.10">
    <property type="entry name" value="Glucose Permease (Domain IIA)"/>
    <property type="match status" value="1"/>
</dbReference>
<dbReference type="OrthoDB" id="1099523at2"/>
<evidence type="ECO:0000256" key="2">
    <source>
        <dbReference type="SAM" id="MobiDB-lite"/>
    </source>
</evidence>
<dbReference type="Pfam" id="PF01551">
    <property type="entry name" value="Peptidase_M23"/>
    <property type="match status" value="1"/>
</dbReference>
<dbReference type="CDD" id="cd12797">
    <property type="entry name" value="M23_peptidase"/>
    <property type="match status" value="1"/>
</dbReference>
<feature type="coiled-coil region" evidence="1">
    <location>
        <begin position="45"/>
        <end position="146"/>
    </location>
</feature>
<dbReference type="SUPFAM" id="SSF57997">
    <property type="entry name" value="Tropomyosin"/>
    <property type="match status" value="1"/>
</dbReference>
<evidence type="ECO:0000256" key="1">
    <source>
        <dbReference type="SAM" id="Coils"/>
    </source>
</evidence>
<dbReference type="RefSeq" id="WP_118924458.1">
    <property type="nucleotide sequence ID" value="NZ_QXGH01000012.1"/>
</dbReference>
<dbReference type="AlphaFoldDB" id="A0A417Y4V1"/>
<reference evidence="4 5" key="1">
    <citation type="submission" date="2018-09" db="EMBL/GenBank/DDBJ databases">
        <title>Genome sequencing of Nocardioides immobilis CCTCC AB 2017083 for comparison to Nocardioides silvaticus.</title>
        <authorList>
            <person name="Li C."/>
            <person name="Wang G."/>
        </authorList>
    </citation>
    <scope>NUCLEOTIDE SEQUENCE [LARGE SCALE GENOMIC DNA]</scope>
    <source>
        <strain evidence="4 5">CCTCC AB 2017083</strain>
    </source>
</reference>
<organism evidence="4 5">
    <name type="scientific">Nocardioides immobilis</name>
    <dbReference type="NCBI Taxonomy" id="2049295"/>
    <lineage>
        <taxon>Bacteria</taxon>
        <taxon>Bacillati</taxon>
        <taxon>Actinomycetota</taxon>
        <taxon>Actinomycetes</taxon>
        <taxon>Propionibacteriales</taxon>
        <taxon>Nocardioidaceae</taxon>
        <taxon>Nocardioides</taxon>
    </lineage>
</organism>
<comment type="caution">
    <text evidence="4">The sequence shown here is derived from an EMBL/GenBank/DDBJ whole genome shotgun (WGS) entry which is preliminary data.</text>
</comment>
<dbReference type="InterPro" id="IPR016047">
    <property type="entry name" value="M23ase_b-sheet_dom"/>
</dbReference>
<dbReference type="GO" id="GO:0004222">
    <property type="term" value="F:metalloendopeptidase activity"/>
    <property type="evidence" value="ECO:0007669"/>
    <property type="project" value="TreeGrafter"/>
</dbReference>
<evidence type="ECO:0000259" key="3">
    <source>
        <dbReference type="Pfam" id="PF01551"/>
    </source>
</evidence>
<dbReference type="InterPro" id="IPR050570">
    <property type="entry name" value="Cell_wall_metabolism_enzyme"/>
</dbReference>
<dbReference type="Proteomes" id="UP000283644">
    <property type="component" value="Unassembled WGS sequence"/>
</dbReference>